<keyword evidence="2" id="KW-1185">Reference proteome</keyword>
<protein>
    <submittedName>
        <fullName evidence="1">Uncharacterized protein</fullName>
    </submittedName>
</protein>
<evidence type="ECO:0000313" key="2">
    <source>
        <dbReference type="Proteomes" id="UP001321473"/>
    </source>
</evidence>
<reference evidence="1 2" key="1">
    <citation type="journal article" date="2023" name="Arcadia Sci">
        <title>De novo assembly of a long-read Amblyomma americanum tick genome.</title>
        <authorList>
            <person name="Chou S."/>
            <person name="Poskanzer K.E."/>
            <person name="Rollins M."/>
            <person name="Thuy-Boun P.S."/>
        </authorList>
    </citation>
    <scope>NUCLEOTIDE SEQUENCE [LARGE SCALE GENOMIC DNA]</scope>
    <source>
        <strain evidence="1">F_SG_1</strain>
        <tissue evidence="1">Salivary glands</tissue>
    </source>
</reference>
<dbReference type="Proteomes" id="UP001321473">
    <property type="component" value="Unassembled WGS sequence"/>
</dbReference>
<proteinExistence type="predicted"/>
<dbReference type="EMBL" id="JARKHS020034669">
    <property type="protein sequence ID" value="KAK8757935.1"/>
    <property type="molecule type" value="Genomic_DNA"/>
</dbReference>
<name>A0AAQ4D645_AMBAM</name>
<comment type="caution">
    <text evidence="1">The sequence shown here is derived from an EMBL/GenBank/DDBJ whole genome shotgun (WGS) entry which is preliminary data.</text>
</comment>
<organism evidence="1 2">
    <name type="scientific">Amblyomma americanum</name>
    <name type="common">Lone star tick</name>
    <dbReference type="NCBI Taxonomy" id="6943"/>
    <lineage>
        <taxon>Eukaryota</taxon>
        <taxon>Metazoa</taxon>
        <taxon>Ecdysozoa</taxon>
        <taxon>Arthropoda</taxon>
        <taxon>Chelicerata</taxon>
        <taxon>Arachnida</taxon>
        <taxon>Acari</taxon>
        <taxon>Parasitiformes</taxon>
        <taxon>Ixodida</taxon>
        <taxon>Ixodoidea</taxon>
        <taxon>Ixodidae</taxon>
        <taxon>Amblyomminae</taxon>
        <taxon>Amblyomma</taxon>
    </lineage>
</organism>
<sequence length="155" mass="17497">MMHELGGLDTPRRLRLFPAIHRPEFLVDAHALVTGHKSYCVVNCVNWFRLAGDLVRHHELRLQAFPAGWERLRGSGQPHLEAHRRNMMHKLGGLDTSPRLRPLPSVHLCRPEFVADAQAMAISSSTTSCDCRRSRKVGKGFVSPASRTWKLITTT</sequence>
<accession>A0AAQ4D645</accession>
<evidence type="ECO:0000313" key="1">
    <source>
        <dbReference type="EMBL" id="KAK8757935.1"/>
    </source>
</evidence>
<dbReference type="AlphaFoldDB" id="A0AAQ4D645"/>
<gene>
    <name evidence="1" type="ORF">V5799_004435</name>
</gene>